<evidence type="ECO:0000256" key="1">
    <source>
        <dbReference type="ARBA" id="ARBA00004141"/>
    </source>
</evidence>
<dbReference type="GeneID" id="9223043"/>
<gene>
    <name evidence="7" type="ORF">MCYG_02765</name>
</gene>
<feature type="compositionally biased region" description="Low complexity" evidence="5">
    <location>
        <begin position="13"/>
        <end position="24"/>
    </location>
</feature>
<dbReference type="GO" id="GO:0015179">
    <property type="term" value="F:L-amino acid transmembrane transporter activity"/>
    <property type="evidence" value="ECO:0007669"/>
    <property type="project" value="TreeGrafter"/>
</dbReference>
<dbReference type="Proteomes" id="UP000002035">
    <property type="component" value="Unassembled WGS sequence"/>
</dbReference>
<keyword evidence="8" id="KW-1185">Reference proteome</keyword>
<feature type="transmembrane region" description="Helical" evidence="6">
    <location>
        <begin position="278"/>
        <end position="301"/>
    </location>
</feature>
<evidence type="ECO:0000256" key="6">
    <source>
        <dbReference type="SAM" id="Phobius"/>
    </source>
</evidence>
<evidence type="ECO:0000256" key="2">
    <source>
        <dbReference type="ARBA" id="ARBA00022692"/>
    </source>
</evidence>
<feature type="region of interest" description="Disordered" evidence="5">
    <location>
        <begin position="1"/>
        <end position="27"/>
    </location>
</feature>
<dbReference type="RefSeq" id="XP_002849831.1">
    <property type="nucleotide sequence ID" value="XM_002849785.1"/>
</dbReference>
<reference evidence="8" key="1">
    <citation type="journal article" date="2012" name="MBio">
        <title>Comparative genome analysis of Trichophyton rubrum and related dermatophytes reveals candidate genes involved in infection.</title>
        <authorList>
            <person name="Martinez D.A."/>
            <person name="Oliver B.G."/>
            <person name="Graeser Y."/>
            <person name="Goldberg J.M."/>
            <person name="Li W."/>
            <person name="Martinez-Rossi N.M."/>
            <person name="Monod M."/>
            <person name="Shelest E."/>
            <person name="Barton R.C."/>
            <person name="Birch E."/>
            <person name="Brakhage A.A."/>
            <person name="Chen Z."/>
            <person name="Gurr S.J."/>
            <person name="Heiman D."/>
            <person name="Heitman J."/>
            <person name="Kosti I."/>
            <person name="Rossi A."/>
            <person name="Saif S."/>
            <person name="Samalova M."/>
            <person name="Saunders C.W."/>
            <person name="Shea T."/>
            <person name="Summerbell R.C."/>
            <person name="Xu J."/>
            <person name="Young S."/>
            <person name="Zeng Q."/>
            <person name="Birren B.W."/>
            <person name="Cuomo C.A."/>
            <person name="White T.C."/>
        </authorList>
    </citation>
    <scope>NUCLEOTIDE SEQUENCE [LARGE SCALE GENOMIC DNA]</scope>
    <source>
        <strain evidence="8">ATCC MYA-4605 / CBS 113480</strain>
    </source>
</reference>
<dbReference type="STRING" id="554155.C5FGR1"/>
<feature type="transmembrane region" description="Helical" evidence="6">
    <location>
        <begin position="52"/>
        <end position="72"/>
    </location>
</feature>
<dbReference type="eggNOG" id="KOG1287">
    <property type="taxonomic scope" value="Eukaryota"/>
</dbReference>
<name>C5FGR1_ARTOC</name>
<evidence type="ECO:0000313" key="7">
    <source>
        <dbReference type="EMBL" id="EEQ29946.1"/>
    </source>
</evidence>
<dbReference type="Pfam" id="PF13520">
    <property type="entry name" value="AA_permease_2"/>
    <property type="match status" value="1"/>
</dbReference>
<dbReference type="HOGENOM" id="CLU_013661_4_1_1"/>
<keyword evidence="2 6" id="KW-0812">Transmembrane</keyword>
<feature type="transmembrane region" description="Helical" evidence="6">
    <location>
        <begin position="331"/>
        <end position="355"/>
    </location>
</feature>
<feature type="transmembrane region" description="Helical" evidence="6">
    <location>
        <begin position="442"/>
        <end position="462"/>
    </location>
</feature>
<feature type="transmembrane region" description="Helical" evidence="6">
    <location>
        <begin position="126"/>
        <end position="155"/>
    </location>
</feature>
<dbReference type="InterPro" id="IPR002293">
    <property type="entry name" value="AA/rel_permease1"/>
</dbReference>
<dbReference type="Gene3D" id="1.20.1740.10">
    <property type="entry name" value="Amino acid/polyamine transporter I"/>
    <property type="match status" value="1"/>
</dbReference>
<sequence length="550" mass="60644">MYKEGDCRPLLTPEPSSESQPAPSNKKALRNIENVTVPETATYGRNITCAGAYILVMSQMIGCSIFATPGSIVRSTGSVGVTLLLWVVAAIVRACDLGIYTEYGCMLPRSGADKVYLEFTYRRPRFLASTLFAIASVALSVSATNCIVFGQYMLFALGMEPTVASQRGFAVGLLLAVCIIHGYFLKLGIRIQNFLGWVIISIVAFMISTGLYVVLFQKRPTIAGSPELLSWSGIWEGSNWEFGVLATSMLQVSSSFSGLCTTNVVLNEVQNPVRSVKVVGLLAFVTVCILYALINVAYFMVVPIEEIKRSGQLVAALFFERVFGPGFGKTVLPLLVAISAAGKVMVTVFTSARINQEIARQGFLPFSRYLSSSEPFNTPLGGVVVHLIPSMLTILLPPPGDIYNFILDVQGYPGEFFGIAITFGIILLRWRRPELLRPFKTWLPSVWLRLVVGFLLIIAPFFPPHNGQGDVHFFYATYAIVGVGIIVLSVVYWWIWTVVIPNRNGYQLEEEVEILPDGTTNWIHGPDEEFYHIIHIPTPLEYQAASFRSA</sequence>
<comment type="subcellular location">
    <subcellularLocation>
        <location evidence="1">Membrane</location>
        <topology evidence="1">Multi-pass membrane protein</topology>
    </subcellularLocation>
</comment>
<dbReference type="EMBL" id="DS995702">
    <property type="protein sequence ID" value="EEQ29946.1"/>
    <property type="molecule type" value="Genomic_DNA"/>
</dbReference>
<dbReference type="VEuPathDB" id="FungiDB:MCYG_02765"/>
<organism evidence="7 8">
    <name type="scientific">Arthroderma otae (strain ATCC MYA-4605 / CBS 113480)</name>
    <name type="common">Microsporum canis</name>
    <dbReference type="NCBI Taxonomy" id="554155"/>
    <lineage>
        <taxon>Eukaryota</taxon>
        <taxon>Fungi</taxon>
        <taxon>Dikarya</taxon>
        <taxon>Ascomycota</taxon>
        <taxon>Pezizomycotina</taxon>
        <taxon>Eurotiomycetes</taxon>
        <taxon>Eurotiomycetidae</taxon>
        <taxon>Onygenales</taxon>
        <taxon>Arthrodermataceae</taxon>
        <taxon>Microsporum</taxon>
    </lineage>
</organism>
<dbReference type="GO" id="GO:0016020">
    <property type="term" value="C:membrane"/>
    <property type="evidence" value="ECO:0007669"/>
    <property type="project" value="UniProtKB-SubCell"/>
</dbReference>
<feature type="transmembrane region" description="Helical" evidence="6">
    <location>
        <begin position="409"/>
        <end position="430"/>
    </location>
</feature>
<feature type="transmembrane region" description="Helical" evidence="6">
    <location>
        <begin position="242"/>
        <end position="266"/>
    </location>
</feature>
<feature type="transmembrane region" description="Helical" evidence="6">
    <location>
        <begin position="376"/>
        <end position="397"/>
    </location>
</feature>
<keyword evidence="4 6" id="KW-0472">Membrane</keyword>
<feature type="transmembrane region" description="Helical" evidence="6">
    <location>
        <begin position="84"/>
        <end position="105"/>
    </location>
</feature>
<feature type="transmembrane region" description="Helical" evidence="6">
    <location>
        <begin position="474"/>
        <end position="495"/>
    </location>
</feature>
<proteinExistence type="predicted"/>
<dbReference type="InterPro" id="IPR050598">
    <property type="entry name" value="AminoAcid_Transporter"/>
</dbReference>
<evidence type="ECO:0000313" key="8">
    <source>
        <dbReference type="Proteomes" id="UP000002035"/>
    </source>
</evidence>
<keyword evidence="3 6" id="KW-1133">Transmembrane helix</keyword>
<protein>
    <submittedName>
        <fullName evidence="7">High-affinity methionine permease</fullName>
    </submittedName>
</protein>
<feature type="transmembrane region" description="Helical" evidence="6">
    <location>
        <begin position="194"/>
        <end position="215"/>
    </location>
</feature>
<evidence type="ECO:0000256" key="3">
    <source>
        <dbReference type="ARBA" id="ARBA00022989"/>
    </source>
</evidence>
<dbReference type="PANTHER" id="PTHR11785:SF532">
    <property type="entry name" value="TRANSPORTER, PUTATIVE (EUROFUNG)-RELATED"/>
    <property type="match status" value="1"/>
</dbReference>
<dbReference type="OrthoDB" id="5982228at2759"/>
<feature type="transmembrane region" description="Helical" evidence="6">
    <location>
        <begin position="167"/>
        <end position="185"/>
    </location>
</feature>
<evidence type="ECO:0000256" key="4">
    <source>
        <dbReference type="ARBA" id="ARBA00023136"/>
    </source>
</evidence>
<dbReference type="OMA" id="EGSNWSW"/>
<accession>C5FGR1</accession>
<dbReference type="AlphaFoldDB" id="C5FGR1"/>
<dbReference type="PIRSF" id="PIRSF006060">
    <property type="entry name" value="AA_transporter"/>
    <property type="match status" value="1"/>
</dbReference>
<evidence type="ECO:0000256" key="5">
    <source>
        <dbReference type="SAM" id="MobiDB-lite"/>
    </source>
</evidence>
<dbReference type="PANTHER" id="PTHR11785">
    <property type="entry name" value="AMINO ACID TRANSPORTER"/>
    <property type="match status" value="1"/>
</dbReference>